<evidence type="ECO:0000259" key="1">
    <source>
        <dbReference type="Pfam" id="PF00248"/>
    </source>
</evidence>
<dbReference type="EMBL" id="JAUOQI010000003">
    <property type="protein sequence ID" value="MDO6577014.1"/>
    <property type="molecule type" value="Genomic_DNA"/>
</dbReference>
<keyword evidence="4" id="KW-1185">Reference proteome</keyword>
<sequence length="316" mass="35223">MQNYFPDASRLVYGCMGLGGGWNNEPAAKEHVLQAHQLIEQALALDINVFDHADIYTFGKAETVFGKVLKENPSLKERMILQSKCAIRFEDDLGPKRYDFSAKWIESSVEGILQRLNIEQLDILLLHRPDPLMELDEVATTLSSLQQQGKIKHVGVSNMHGHQMAYLQSALSSPIVANQLEMSLAFRDWLEDGVTTNSPANRNSGYAPGTLEYCMMNKVQLQAWASLAQGKYTGASTHNEADAATAALVNSLAAEYETSPEAIVLAWLMRHPANIQPVLGTTNIERIKACHKSMDVQLTREHWYLLLETARGQEMP</sequence>
<protein>
    <submittedName>
        <fullName evidence="3">Aldo/keto reductase</fullName>
    </submittedName>
</protein>
<organism evidence="3 5">
    <name type="scientific">Alteromonas stellipolaris</name>
    <dbReference type="NCBI Taxonomy" id="233316"/>
    <lineage>
        <taxon>Bacteria</taxon>
        <taxon>Pseudomonadati</taxon>
        <taxon>Pseudomonadota</taxon>
        <taxon>Gammaproteobacteria</taxon>
        <taxon>Alteromonadales</taxon>
        <taxon>Alteromonadaceae</taxon>
        <taxon>Alteromonas/Salinimonas group</taxon>
        <taxon>Alteromonas</taxon>
    </lineage>
</organism>
<evidence type="ECO:0000313" key="4">
    <source>
        <dbReference type="Proteomes" id="UP000056750"/>
    </source>
</evidence>
<dbReference type="InterPro" id="IPR050523">
    <property type="entry name" value="AKR_Detox_Biosynth"/>
</dbReference>
<dbReference type="KEGG" id="asq:AVL57_19240"/>
<dbReference type="SUPFAM" id="SSF51430">
    <property type="entry name" value="NAD(P)-linked oxidoreductase"/>
    <property type="match status" value="1"/>
</dbReference>
<dbReference type="Proteomes" id="UP000056750">
    <property type="component" value="Chromosome"/>
</dbReference>
<dbReference type="CDD" id="cd19092">
    <property type="entry name" value="AKR_BsYcsN_EcYdhF-like"/>
    <property type="match status" value="1"/>
</dbReference>
<evidence type="ECO:0000313" key="3">
    <source>
        <dbReference type="EMBL" id="MDO6577014.1"/>
    </source>
</evidence>
<dbReference type="GO" id="GO:0005829">
    <property type="term" value="C:cytosol"/>
    <property type="evidence" value="ECO:0007669"/>
    <property type="project" value="TreeGrafter"/>
</dbReference>
<dbReference type="InterPro" id="IPR036812">
    <property type="entry name" value="NAD(P)_OxRdtase_dom_sf"/>
</dbReference>
<proteinExistence type="predicted"/>
<feature type="domain" description="NADP-dependent oxidoreductase" evidence="1">
    <location>
        <begin position="10"/>
        <end position="303"/>
    </location>
</feature>
<evidence type="ECO:0000313" key="2">
    <source>
        <dbReference type="EMBL" id="AMJ75909.1"/>
    </source>
</evidence>
<dbReference type="PANTHER" id="PTHR43364">
    <property type="entry name" value="NADH-SPECIFIC METHYLGLYOXAL REDUCTASE-RELATED"/>
    <property type="match status" value="1"/>
</dbReference>
<name>A0AAW7Z0N4_9ALTE</name>
<dbReference type="AlphaFoldDB" id="A0AAW7Z0N4"/>
<reference evidence="2 4" key="1">
    <citation type="submission" date="2015-12" db="EMBL/GenBank/DDBJ databases">
        <title>Intraspecies pangenome expansion in the marine bacterium Alteromonas.</title>
        <authorList>
            <person name="Lopez-Perez M."/>
            <person name="Rodriguez-Valera F."/>
        </authorList>
    </citation>
    <scope>NUCLEOTIDE SEQUENCE [LARGE SCALE GENOMIC DNA]</scope>
    <source>
        <strain evidence="2 4">LMG 21861</strain>
    </source>
</reference>
<dbReference type="Pfam" id="PF00248">
    <property type="entry name" value="Aldo_ket_red"/>
    <property type="match status" value="1"/>
</dbReference>
<dbReference type="InterPro" id="IPR023210">
    <property type="entry name" value="NADP_OxRdtase_dom"/>
</dbReference>
<dbReference type="RefSeq" id="WP_057795646.1">
    <property type="nucleotide sequence ID" value="NZ_CAXIBE010000035.1"/>
</dbReference>
<dbReference type="Gene3D" id="3.20.20.100">
    <property type="entry name" value="NADP-dependent oxidoreductase domain"/>
    <property type="match status" value="1"/>
</dbReference>
<dbReference type="Proteomes" id="UP001170717">
    <property type="component" value="Unassembled WGS sequence"/>
</dbReference>
<gene>
    <name evidence="2" type="ORF">AVL57_19240</name>
    <name evidence="3" type="ORF">Q4527_06395</name>
</gene>
<dbReference type="EMBL" id="CP013926">
    <property type="protein sequence ID" value="AMJ75909.1"/>
    <property type="molecule type" value="Genomic_DNA"/>
</dbReference>
<evidence type="ECO:0000313" key="5">
    <source>
        <dbReference type="Proteomes" id="UP001170717"/>
    </source>
</evidence>
<reference evidence="3" key="2">
    <citation type="submission" date="2023-07" db="EMBL/GenBank/DDBJ databases">
        <title>Genome content predicts the carbon catabolic preferences of heterotrophic bacteria.</title>
        <authorList>
            <person name="Gralka M."/>
        </authorList>
    </citation>
    <scope>NUCLEOTIDE SEQUENCE</scope>
    <source>
        <strain evidence="3">F2M12</strain>
    </source>
</reference>
<dbReference type="PANTHER" id="PTHR43364:SF1">
    <property type="entry name" value="OXIDOREDUCTASE YDHF"/>
    <property type="match status" value="1"/>
</dbReference>
<accession>A0AAW7Z0N4</accession>